<feature type="domain" description="AAA+ ATPase" evidence="1">
    <location>
        <begin position="42"/>
        <end position="235"/>
    </location>
</feature>
<gene>
    <name evidence="2" type="ORF">Thini_3435</name>
</gene>
<dbReference type="EMBL" id="JH651384">
    <property type="protein sequence ID" value="EIJ35947.1"/>
    <property type="molecule type" value="Genomic_DNA"/>
</dbReference>
<evidence type="ECO:0000259" key="1">
    <source>
        <dbReference type="SMART" id="SM00382"/>
    </source>
</evidence>
<name>A0A656HHQ2_THINJ</name>
<dbReference type="CDD" id="cd00009">
    <property type="entry name" value="AAA"/>
    <property type="match status" value="1"/>
</dbReference>
<accession>A0A656HHQ2</accession>
<dbReference type="Proteomes" id="UP000005317">
    <property type="component" value="Unassembled WGS sequence"/>
</dbReference>
<dbReference type="OrthoDB" id="9783370at2"/>
<protein>
    <submittedName>
        <fullName evidence="2">AAA ATPase</fullName>
    </submittedName>
</protein>
<dbReference type="GO" id="GO:0016887">
    <property type="term" value="F:ATP hydrolysis activity"/>
    <property type="evidence" value="ECO:0007669"/>
    <property type="project" value="InterPro"/>
</dbReference>
<dbReference type="Pfam" id="PF07728">
    <property type="entry name" value="AAA_5"/>
    <property type="match status" value="1"/>
</dbReference>
<dbReference type="InterPro" id="IPR027417">
    <property type="entry name" value="P-loop_NTPase"/>
</dbReference>
<dbReference type="Gene3D" id="3.40.50.300">
    <property type="entry name" value="P-loop containing nucleotide triphosphate hydrolases"/>
    <property type="match status" value="1"/>
</dbReference>
<dbReference type="InterPro" id="IPR003593">
    <property type="entry name" value="AAA+_ATPase"/>
</dbReference>
<dbReference type="AlphaFoldDB" id="A0A656HHQ2"/>
<proteinExistence type="predicted"/>
<organism evidence="2 3">
    <name type="scientific">Thiothrix nivea (strain ATCC 35100 / DSM 5205 / JP2)</name>
    <dbReference type="NCBI Taxonomy" id="870187"/>
    <lineage>
        <taxon>Bacteria</taxon>
        <taxon>Pseudomonadati</taxon>
        <taxon>Pseudomonadota</taxon>
        <taxon>Gammaproteobacteria</taxon>
        <taxon>Thiotrichales</taxon>
        <taxon>Thiotrichaceae</taxon>
        <taxon>Thiothrix</taxon>
    </lineage>
</organism>
<sequence length="331" mass="37076">MSKQRFILQDCSAIEITNDVGDCSQHLLGAEERDAINAALAINRPLLIWGEPGIGKSQLARAAAKELKRVFIPFVADTHTESRDLLWSLDAVARLAEAQIQNPQNPDRDAVALEKFIVPGVLWWALNWKSAEAFIARENEGEYRHQPPSYNEGLCSPDNGVVVLIDEIDKADSSVPNGLLEALGANRFHPQGLDQPVESAGVRPLVIITTNRERSLPDAFVRRCLSLHLAFPEGESAQFDFLLDRAKLNFPDLDIETILEPAAEMLVDDRAYAEANNLRPLPGQAEYFDLLRGVRELKQHNPDVVIADLLAKLQRFTYQKHPNYPREPYSE</sequence>
<dbReference type="InterPro" id="IPR011704">
    <property type="entry name" value="ATPase_dyneun-rel_AAA"/>
</dbReference>
<dbReference type="SUPFAM" id="SSF52540">
    <property type="entry name" value="P-loop containing nucleoside triphosphate hydrolases"/>
    <property type="match status" value="1"/>
</dbReference>
<dbReference type="RefSeq" id="WP_002709841.1">
    <property type="nucleotide sequence ID" value="NZ_JH651384.1"/>
</dbReference>
<dbReference type="SMART" id="SM00382">
    <property type="entry name" value="AAA"/>
    <property type="match status" value="1"/>
</dbReference>
<reference evidence="3" key="1">
    <citation type="journal article" date="2011" name="Stand. Genomic Sci.">
        <title>Genome sequence of the filamentous, gliding Thiothrix nivea neotype strain (JP2(T)).</title>
        <authorList>
            <person name="Lapidus A."/>
            <person name="Nolan M."/>
            <person name="Lucas S."/>
            <person name="Glavina Del Rio T."/>
            <person name="Tice H."/>
            <person name="Cheng J.F."/>
            <person name="Tapia R."/>
            <person name="Han C."/>
            <person name="Goodwin L."/>
            <person name="Pitluck S."/>
            <person name="Liolios K."/>
            <person name="Pagani I."/>
            <person name="Ivanova N."/>
            <person name="Huntemann M."/>
            <person name="Mavromatis K."/>
            <person name="Mikhailova N."/>
            <person name="Pati A."/>
            <person name="Chen A."/>
            <person name="Palaniappan K."/>
            <person name="Land M."/>
            <person name="Brambilla E.M."/>
            <person name="Rohde M."/>
            <person name="Abt B."/>
            <person name="Verbarg S."/>
            <person name="Goker M."/>
            <person name="Bristow J."/>
            <person name="Eisen J.A."/>
            <person name="Markowitz V."/>
            <person name="Hugenholtz P."/>
            <person name="Kyrpides N.C."/>
            <person name="Klenk H.P."/>
            <person name="Woyke T."/>
        </authorList>
    </citation>
    <scope>NUCLEOTIDE SEQUENCE [LARGE SCALE GENOMIC DNA]</scope>
    <source>
        <strain evidence="3">ATCC 35100 / DSM 5205 / JP2</strain>
    </source>
</reference>
<dbReference type="GO" id="GO:0005524">
    <property type="term" value="F:ATP binding"/>
    <property type="evidence" value="ECO:0007669"/>
    <property type="project" value="InterPro"/>
</dbReference>
<evidence type="ECO:0000313" key="2">
    <source>
        <dbReference type="EMBL" id="EIJ35947.1"/>
    </source>
</evidence>
<keyword evidence="3" id="KW-1185">Reference proteome</keyword>
<evidence type="ECO:0000313" key="3">
    <source>
        <dbReference type="Proteomes" id="UP000005317"/>
    </source>
</evidence>